<dbReference type="PROSITE" id="PS50191">
    <property type="entry name" value="CRAL_TRIO"/>
    <property type="match status" value="1"/>
</dbReference>
<dbReference type="InterPro" id="IPR001251">
    <property type="entry name" value="CRAL-TRIO_dom"/>
</dbReference>
<dbReference type="PANTHER" id="PTHR10174:SF216">
    <property type="entry name" value="CRAL-TRIO DOMAIN-CONTAINING PROTEIN-RELATED"/>
    <property type="match status" value="1"/>
</dbReference>
<dbReference type="EMBL" id="JAVRBK010000003">
    <property type="protein sequence ID" value="KAK5646472.1"/>
    <property type="molecule type" value="Genomic_DNA"/>
</dbReference>
<sequence length="311" mass="36670">MTIRPICKELQEVVIEELNEATERIEEDLQHLREWLQKQPHLITRLDDQWLTTFLRGCKWSLQKSKEKLDYFYTIRTLLPEIFRNRDPFDPLLQQMLGKGTFYPLPKPFGSDGSRIFFWDFTCFDFETTTVALIFKQLFMSLDMMLWDDDNLIISGIVIMINARTLPINFILQFTPTIMKKVLLCLQDAYPIRIQRIIVINADEPLEKVYNTIVKPFAGKKLKERIHMYSVANTENAYNYIPKSFFPVEHGGDNGTCHKASEQWNKKMESKRKWFLDDSKYKNDECLRAGKPRSSDDEFGMVGSFKKLSFD</sequence>
<dbReference type="GO" id="GO:0016020">
    <property type="term" value="C:membrane"/>
    <property type="evidence" value="ECO:0007669"/>
    <property type="project" value="TreeGrafter"/>
</dbReference>
<organism evidence="4 5">
    <name type="scientific">Pyrocoelia pectoralis</name>
    <dbReference type="NCBI Taxonomy" id="417401"/>
    <lineage>
        <taxon>Eukaryota</taxon>
        <taxon>Metazoa</taxon>
        <taxon>Ecdysozoa</taxon>
        <taxon>Arthropoda</taxon>
        <taxon>Hexapoda</taxon>
        <taxon>Insecta</taxon>
        <taxon>Pterygota</taxon>
        <taxon>Neoptera</taxon>
        <taxon>Endopterygota</taxon>
        <taxon>Coleoptera</taxon>
        <taxon>Polyphaga</taxon>
        <taxon>Elateriformia</taxon>
        <taxon>Elateroidea</taxon>
        <taxon>Lampyridae</taxon>
        <taxon>Lampyrinae</taxon>
        <taxon>Pyrocoelia</taxon>
    </lineage>
</organism>
<comment type="caution">
    <text evidence="4">The sequence shown here is derived from an EMBL/GenBank/DDBJ whole genome shotgun (WGS) entry which is preliminary data.</text>
</comment>
<dbReference type="Gene3D" id="3.40.525.10">
    <property type="entry name" value="CRAL-TRIO lipid binding domain"/>
    <property type="match status" value="1"/>
</dbReference>
<dbReference type="PANTHER" id="PTHR10174">
    <property type="entry name" value="ALPHA-TOCOPHEROL TRANSFER PROTEIN-RELATED"/>
    <property type="match status" value="1"/>
</dbReference>
<dbReference type="InterPro" id="IPR036865">
    <property type="entry name" value="CRAL-TRIO_dom_sf"/>
</dbReference>
<protein>
    <recommendedName>
        <fullName evidence="3">CRAL-TRIO domain-containing protein</fullName>
    </recommendedName>
</protein>
<evidence type="ECO:0000256" key="1">
    <source>
        <dbReference type="SAM" id="Coils"/>
    </source>
</evidence>
<dbReference type="InterPro" id="IPR036273">
    <property type="entry name" value="CRAL/TRIO_N_dom_sf"/>
</dbReference>
<dbReference type="SUPFAM" id="SSF46938">
    <property type="entry name" value="CRAL/TRIO N-terminal domain"/>
    <property type="match status" value="1"/>
</dbReference>
<dbReference type="PRINTS" id="PR00180">
    <property type="entry name" value="CRETINALDHBP"/>
</dbReference>
<keyword evidence="1" id="KW-0175">Coiled coil</keyword>
<accession>A0AAN7ZJV1</accession>
<evidence type="ECO:0000256" key="2">
    <source>
        <dbReference type="SAM" id="MobiDB-lite"/>
    </source>
</evidence>
<dbReference type="GO" id="GO:1902936">
    <property type="term" value="F:phosphatidylinositol bisphosphate binding"/>
    <property type="evidence" value="ECO:0007669"/>
    <property type="project" value="TreeGrafter"/>
</dbReference>
<gene>
    <name evidence="4" type="ORF">RI129_004936</name>
</gene>
<feature type="region of interest" description="Disordered" evidence="2">
    <location>
        <begin position="292"/>
        <end position="311"/>
    </location>
</feature>
<dbReference type="SUPFAM" id="SSF52087">
    <property type="entry name" value="CRAL/TRIO domain"/>
    <property type="match status" value="1"/>
</dbReference>
<evidence type="ECO:0000313" key="4">
    <source>
        <dbReference type="EMBL" id="KAK5646472.1"/>
    </source>
</evidence>
<dbReference type="CDD" id="cd00170">
    <property type="entry name" value="SEC14"/>
    <property type="match status" value="1"/>
</dbReference>
<dbReference type="Pfam" id="PF00650">
    <property type="entry name" value="CRAL_TRIO"/>
    <property type="match status" value="1"/>
</dbReference>
<dbReference type="AlphaFoldDB" id="A0AAN7ZJV1"/>
<feature type="domain" description="CRAL-TRIO" evidence="3">
    <location>
        <begin position="90"/>
        <end position="258"/>
    </location>
</feature>
<reference evidence="4 5" key="1">
    <citation type="journal article" date="2024" name="Insects">
        <title>An Improved Chromosome-Level Genome Assembly of the Firefly Pyrocoelia pectoralis.</title>
        <authorList>
            <person name="Fu X."/>
            <person name="Meyer-Rochow V.B."/>
            <person name="Ballantyne L."/>
            <person name="Zhu X."/>
        </authorList>
    </citation>
    <scope>NUCLEOTIDE SEQUENCE [LARGE SCALE GENOMIC DNA]</scope>
    <source>
        <strain evidence="4">XCY_ONT2</strain>
    </source>
</reference>
<dbReference type="Proteomes" id="UP001329430">
    <property type="component" value="Chromosome 3"/>
</dbReference>
<proteinExistence type="predicted"/>
<feature type="coiled-coil region" evidence="1">
    <location>
        <begin position="8"/>
        <end position="38"/>
    </location>
</feature>
<evidence type="ECO:0000313" key="5">
    <source>
        <dbReference type="Proteomes" id="UP001329430"/>
    </source>
</evidence>
<name>A0AAN7ZJV1_9COLE</name>
<evidence type="ECO:0000259" key="3">
    <source>
        <dbReference type="PROSITE" id="PS50191"/>
    </source>
</evidence>
<keyword evidence="5" id="KW-1185">Reference proteome</keyword>
<dbReference type="Gene3D" id="1.10.8.20">
    <property type="entry name" value="N-terminal domain of phosphatidylinositol transfer protein sec14p"/>
    <property type="match status" value="1"/>
</dbReference>